<evidence type="ECO:0000313" key="2">
    <source>
        <dbReference type="EMBL" id="TID21360.1"/>
    </source>
</evidence>
<accession>A0A4Z1P0U5</accession>
<dbReference type="InterPro" id="IPR051678">
    <property type="entry name" value="AGP_Transferase"/>
</dbReference>
<evidence type="ECO:0000259" key="1">
    <source>
        <dbReference type="Pfam" id="PF01636"/>
    </source>
</evidence>
<dbReference type="InterPro" id="IPR011009">
    <property type="entry name" value="Kinase-like_dom_sf"/>
</dbReference>
<dbReference type="EMBL" id="SNSC02000009">
    <property type="protein sequence ID" value="TID21360.1"/>
    <property type="molecule type" value="Genomic_DNA"/>
</dbReference>
<keyword evidence="2" id="KW-0418">Kinase</keyword>
<evidence type="ECO:0000313" key="3">
    <source>
        <dbReference type="Proteomes" id="UP000298493"/>
    </source>
</evidence>
<keyword evidence="2" id="KW-0808">Transferase</keyword>
<dbReference type="AlphaFoldDB" id="A0A4Z1P0U5"/>
<name>A0A4Z1P0U5_9PEZI</name>
<dbReference type="STRING" id="86259.A0A4Z1P0U5"/>
<dbReference type="GO" id="GO:0016301">
    <property type="term" value="F:kinase activity"/>
    <property type="evidence" value="ECO:0007669"/>
    <property type="project" value="UniProtKB-KW"/>
</dbReference>
<reference evidence="2 3" key="1">
    <citation type="submission" date="2019-04" db="EMBL/GenBank/DDBJ databases">
        <title>High contiguity whole genome sequence and gene annotation resource for two Venturia nashicola isolates.</title>
        <authorList>
            <person name="Prokchorchik M."/>
            <person name="Won K."/>
            <person name="Lee Y."/>
            <person name="Choi E.D."/>
            <person name="Segonzac C."/>
            <person name="Sohn K.H."/>
        </authorList>
    </citation>
    <scope>NUCLEOTIDE SEQUENCE [LARGE SCALE GENOMIC DNA]</scope>
    <source>
        <strain evidence="2 3">PRI2</strain>
    </source>
</reference>
<dbReference type="Proteomes" id="UP000298493">
    <property type="component" value="Unassembled WGS sequence"/>
</dbReference>
<dbReference type="PANTHER" id="PTHR21310">
    <property type="entry name" value="AMINOGLYCOSIDE PHOSPHOTRANSFERASE-RELATED-RELATED"/>
    <property type="match status" value="1"/>
</dbReference>
<comment type="caution">
    <text evidence="2">The sequence shown here is derived from an EMBL/GenBank/DDBJ whole genome shotgun (WGS) entry which is preliminary data.</text>
</comment>
<dbReference type="SUPFAM" id="SSF56112">
    <property type="entry name" value="Protein kinase-like (PK-like)"/>
    <property type="match status" value="1"/>
</dbReference>
<protein>
    <submittedName>
        <fullName evidence="2">Protein kinase-like domain protein</fullName>
    </submittedName>
</protein>
<feature type="domain" description="Aminoglycoside phosphotransferase" evidence="1">
    <location>
        <begin position="54"/>
        <end position="300"/>
    </location>
</feature>
<dbReference type="PANTHER" id="PTHR21310:SF15">
    <property type="entry name" value="AMINOGLYCOSIDE PHOSPHOTRANSFERASE DOMAIN-CONTAINING PROTEIN"/>
    <property type="match status" value="1"/>
</dbReference>
<proteinExistence type="predicted"/>
<keyword evidence="3" id="KW-1185">Reference proteome</keyword>
<sequence length="419" mass="47036">MSKPFEFLWHGQYNTEHTEYTFENTNWTALLEKVQNLTGDRNCAFDGLYHCGNRNLVRRVLLSDGESWIARFPIADYGSFEGCERSAWWTADRKFILDNEIATLKYLKINTSLPVPSIFAHQTSMESNPVKMPYVLMQCIQGNMLYDLGGPGVLTEEQKEKVRSSIASIQCQMSTIRLEKIGSLILGPGDTIEIGPLPASFGFQGPFSSPIDYYLSWAAHAEFGDTNWLKEPTDDQTLKTLKQEVECFLAGLVSALKKRPPPTSSSEGYPLIHRDFLPHNILFDEQYNIVGLPDWEKTYSAPFEVFVAETNMYSHLDSEAMQMVPNDEGGVEYMNDIMREEEKMQTPNRISSYAGNSLRGSPVMHSSGSFGGALSSNTPVYETLPDDGGGSYTSSRCSSVLRGPLNRRLLIFRAALPVY</sequence>
<gene>
    <name evidence="2" type="ORF">E6O75_ATG04755</name>
</gene>
<dbReference type="InterPro" id="IPR002575">
    <property type="entry name" value="Aminoglycoside_PTrfase"/>
</dbReference>
<organism evidence="2 3">
    <name type="scientific">Venturia nashicola</name>
    <dbReference type="NCBI Taxonomy" id="86259"/>
    <lineage>
        <taxon>Eukaryota</taxon>
        <taxon>Fungi</taxon>
        <taxon>Dikarya</taxon>
        <taxon>Ascomycota</taxon>
        <taxon>Pezizomycotina</taxon>
        <taxon>Dothideomycetes</taxon>
        <taxon>Pleosporomycetidae</taxon>
        <taxon>Venturiales</taxon>
        <taxon>Venturiaceae</taxon>
        <taxon>Venturia</taxon>
    </lineage>
</organism>
<dbReference type="Pfam" id="PF01636">
    <property type="entry name" value="APH"/>
    <property type="match status" value="1"/>
</dbReference>